<dbReference type="InterPro" id="IPR004732">
    <property type="entry name" value="Transaldolase_2"/>
</dbReference>
<organism evidence="12 13">
    <name type="scientific">Candidatus Nitrosacidococcus tergens</name>
    <dbReference type="NCBI Taxonomy" id="553981"/>
    <lineage>
        <taxon>Bacteria</taxon>
        <taxon>Pseudomonadati</taxon>
        <taxon>Pseudomonadota</taxon>
        <taxon>Gammaproteobacteria</taxon>
        <taxon>Chromatiales</taxon>
        <taxon>Chromatiaceae</taxon>
        <taxon>Candidatus Nitrosacidococcus</taxon>
    </lineage>
</organism>
<evidence type="ECO:0000256" key="5">
    <source>
        <dbReference type="ARBA" id="ARBA00013151"/>
    </source>
</evidence>
<comment type="subcellular location">
    <subcellularLocation>
        <location evidence="2 11">Cytoplasm</location>
    </subcellularLocation>
</comment>
<dbReference type="InterPro" id="IPR001585">
    <property type="entry name" value="TAL/FSA"/>
</dbReference>
<dbReference type="GO" id="GO:0005737">
    <property type="term" value="C:cytoplasm"/>
    <property type="evidence" value="ECO:0007669"/>
    <property type="project" value="UniProtKB-SubCell"/>
</dbReference>
<dbReference type="NCBIfam" id="TIGR00876">
    <property type="entry name" value="tal_mycobact"/>
    <property type="match status" value="1"/>
</dbReference>
<evidence type="ECO:0000256" key="11">
    <source>
        <dbReference type="HAMAP-Rule" id="MF_00493"/>
    </source>
</evidence>
<evidence type="ECO:0000256" key="1">
    <source>
        <dbReference type="ARBA" id="ARBA00003518"/>
    </source>
</evidence>
<evidence type="ECO:0000256" key="10">
    <source>
        <dbReference type="ARBA" id="ARBA00048810"/>
    </source>
</evidence>
<dbReference type="InterPro" id="IPR013785">
    <property type="entry name" value="Aldolase_TIM"/>
</dbReference>
<dbReference type="Gene3D" id="3.20.20.70">
    <property type="entry name" value="Aldolase class I"/>
    <property type="match status" value="1"/>
</dbReference>
<dbReference type="AlphaFoldDB" id="A0A7G1Q9X6"/>
<dbReference type="GO" id="GO:0004801">
    <property type="term" value="F:transaldolase activity"/>
    <property type="evidence" value="ECO:0007669"/>
    <property type="project" value="UniProtKB-UniRule"/>
</dbReference>
<dbReference type="GO" id="GO:0005975">
    <property type="term" value="P:carbohydrate metabolic process"/>
    <property type="evidence" value="ECO:0007669"/>
    <property type="project" value="InterPro"/>
</dbReference>
<dbReference type="Proteomes" id="UP000516072">
    <property type="component" value="Chromosome"/>
</dbReference>
<dbReference type="PANTHER" id="PTHR10683">
    <property type="entry name" value="TRANSALDOLASE"/>
    <property type="match status" value="1"/>
</dbReference>
<dbReference type="PIRSF" id="PIRSF036915">
    <property type="entry name" value="Trnald_Bac_Plnt"/>
    <property type="match status" value="1"/>
</dbReference>
<sequence length="363" mass="40449">MSSFLKLFEFGQSCWMDNLTRGMIHNGDLKRRVEVEGLRGVTSNPSIFDKAITGSSDYNPQIKVLCAENKTPAEVCEALMVTDIRDACDVLRPVYDKSDKLDGYVSLEVSPHLAHDTEKSLVAARRLWREVDRPNLMIKIPGTKEGISAIETLLYEGINVNVTLLFSVDRYEEIAYAYLRALERRVKEGKSIKEVASVASFFVSRIDVLIDEHLNCKNTPEAKALQGKMAIANAKLAYKAFKEIINSDRWKAVEAKGAQFQRVLWASTSTKNPSYSDVIYVDPLIGPHTVNTMPENTMAAFADHGVAANTVEQGMNEAEQTAADIAKLGINFKDVTDQLEREGVQKFIDAYEEILTSLKKCGV</sequence>
<reference evidence="12 13" key="1">
    <citation type="submission" date="2020-03" db="EMBL/GenBank/DDBJ databases">
        <authorList>
            <person name="Picone N."/>
        </authorList>
    </citation>
    <scope>NUCLEOTIDE SEQUENCE [LARGE SCALE GENOMIC DNA]</scope>
    <source>
        <strain evidence="12">NSCAC1</strain>
    </source>
</reference>
<evidence type="ECO:0000256" key="2">
    <source>
        <dbReference type="ARBA" id="ARBA00004496"/>
    </source>
</evidence>
<dbReference type="InterPro" id="IPR018225">
    <property type="entry name" value="Transaldolase_AS"/>
</dbReference>
<feature type="active site" description="Schiff-base intermediate with substrate" evidence="11">
    <location>
        <position position="139"/>
    </location>
</feature>
<dbReference type="PROSITE" id="PS01054">
    <property type="entry name" value="TRANSALDOLASE_1"/>
    <property type="match status" value="1"/>
</dbReference>
<evidence type="ECO:0000256" key="9">
    <source>
        <dbReference type="ARBA" id="ARBA00023270"/>
    </source>
</evidence>
<dbReference type="EMBL" id="LR778175">
    <property type="protein sequence ID" value="CAB1276062.1"/>
    <property type="molecule type" value="Genomic_DNA"/>
</dbReference>
<evidence type="ECO:0000256" key="7">
    <source>
        <dbReference type="ARBA" id="ARBA00022679"/>
    </source>
</evidence>
<dbReference type="SUPFAM" id="SSF51569">
    <property type="entry name" value="Aldolase"/>
    <property type="match status" value="1"/>
</dbReference>
<proteinExistence type="inferred from homology"/>
<protein>
    <recommendedName>
        <fullName evidence="5 11">Transaldolase</fullName>
        <ecNumber evidence="5 11">2.2.1.2</ecNumber>
    </recommendedName>
</protein>
<keyword evidence="9 11" id="KW-0704">Schiff base</keyword>
<dbReference type="UniPathway" id="UPA00115">
    <property type="reaction ID" value="UER00414"/>
</dbReference>
<keyword evidence="13" id="KW-1185">Reference proteome</keyword>
<evidence type="ECO:0000313" key="12">
    <source>
        <dbReference type="EMBL" id="CAB1276062.1"/>
    </source>
</evidence>
<accession>A0A7G1Q9X6</accession>
<evidence type="ECO:0000256" key="6">
    <source>
        <dbReference type="ARBA" id="ARBA00022490"/>
    </source>
</evidence>
<comment type="catalytic activity">
    <reaction evidence="10 11">
        <text>D-sedoheptulose 7-phosphate + D-glyceraldehyde 3-phosphate = D-erythrose 4-phosphate + beta-D-fructose 6-phosphate</text>
        <dbReference type="Rhea" id="RHEA:17053"/>
        <dbReference type="ChEBI" id="CHEBI:16897"/>
        <dbReference type="ChEBI" id="CHEBI:57483"/>
        <dbReference type="ChEBI" id="CHEBI:57634"/>
        <dbReference type="ChEBI" id="CHEBI:59776"/>
        <dbReference type="EC" id="2.2.1.2"/>
    </reaction>
</comment>
<comment type="function">
    <text evidence="1 11">Transaldolase is important for the balance of metabolites in the pentose-phosphate pathway.</text>
</comment>
<gene>
    <name evidence="11 12" type="primary">tal</name>
    <name evidence="12" type="ORF">NSCAC_0980</name>
</gene>
<evidence type="ECO:0000313" key="13">
    <source>
        <dbReference type="Proteomes" id="UP000516072"/>
    </source>
</evidence>
<dbReference type="PROSITE" id="PS00958">
    <property type="entry name" value="TRANSALDOLASE_2"/>
    <property type="match status" value="1"/>
</dbReference>
<keyword evidence="7 11" id="KW-0808">Transferase</keyword>
<keyword evidence="6 11" id="KW-0963">Cytoplasm</keyword>
<dbReference type="GO" id="GO:0006098">
    <property type="term" value="P:pentose-phosphate shunt"/>
    <property type="evidence" value="ECO:0007669"/>
    <property type="project" value="UniProtKB-UniRule"/>
</dbReference>
<dbReference type="NCBIfam" id="NF002881">
    <property type="entry name" value="PRK03343.1"/>
    <property type="match status" value="1"/>
</dbReference>
<dbReference type="Pfam" id="PF00923">
    <property type="entry name" value="TAL_FSA"/>
    <property type="match status" value="1"/>
</dbReference>
<dbReference type="KEGG" id="ntg:NSCAC_0980"/>
<dbReference type="PANTHER" id="PTHR10683:SF31">
    <property type="entry name" value="TRANSALDOLASE"/>
    <property type="match status" value="1"/>
</dbReference>
<keyword evidence="8 11" id="KW-0570">Pentose shunt</keyword>
<evidence type="ECO:0000256" key="3">
    <source>
        <dbReference type="ARBA" id="ARBA00004857"/>
    </source>
</evidence>
<dbReference type="HAMAP" id="MF_00493">
    <property type="entry name" value="Transaldolase_2"/>
    <property type="match status" value="1"/>
</dbReference>
<name>A0A7G1Q9X6_9GAMM</name>
<comment type="similarity">
    <text evidence="4 11">Belongs to the transaldolase family. Type 2 subfamily.</text>
</comment>
<evidence type="ECO:0000256" key="8">
    <source>
        <dbReference type="ARBA" id="ARBA00023126"/>
    </source>
</evidence>
<evidence type="ECO:0000256" key="4">
    <source>
        <dbReference type="ARBA" id="ARBA00008426"/>
    </source>
</evidence>
<dbReference type="EC" id="2.2.1.2" evidence="5 11"/>
<dbReference type="CDD" id="cd00955">
    <property type="entry name" value="Transaldolase_like"/>
    <property type="match status" value="1"/>
</dbReference>
<comment type="pathway">
    <text evidence="3 11">Carbohydrate degradation; pentose phosphate pathway; D-glyceraldehyde 3-phosphate and beta-D-fructose 6-phosphate from D-ribose 5-phosphate and D-xylulose 5-phosphate (non-oxidative stage): step 2/3.</text>
</comment>